<comment type="catalytic activity">
    <reaction evidence="9">
        <text>(1R,2R)-1,2-dihydrobenzene-1,2-diol + NADP(+) = catechol + NADPH + H(+)</text>
        <dbReference type="Rhea" id="RHEA:16729"/>
        <dbReference type="ChEBI" id="CHEBI:10702"/>
        <dbReference type="ChEBI" id="CHEBI:15378"/>
        <dbReference type="ChEBI" id="CHEBI:18135"/>
        <dbReference type="ChEBI" id="CHEBI:57783"/>
        <dbReference type="ChEBI" id="CHEBI:58349"/>
        <dbReference type="EC" id="1.3.1.20"/>
    </reaction>
</comment>
<reference evidence="13" key="1">
    <citation type="submission" date="2020-04" db="EMBL/GenBank/DDBJ databases">
        <authorList>
            <person name="Neveu A P."/>
        </authorList>
    </citation>
    <scope>NUCLEOTIDE SEQUENCE</scope>
    <source>
        <tissue evidence="13">Whole embryo</tissue>
    </source>
</reference>
<gene>
    <name evidence="13" type="primary">Akr1c2-003</name>
</gene>
<dbReference type="InterPro" id="IPR055170">
    <property type="entry name" value="GFO_IDH_MocA-like_dom"/>
</dbReference>
<evidence type="ECO:0000259" key="12">
    <source>
        <dbReference type="Pfam" id="PF22725"/>
    </source>
</evidence>
<evidence type="ECO:0000256" key="4">
    <source>
        <dbReference type="ARBA" id="ARBA00038984"/>
    </source>
</evidence>
<dbReference type="SUPFAM" id="SSF55347">
    <property type="entry name" value="Glyceraldehyde-3-phosphate dehydrogenase-like, C-terminal domain"/>
    <property type="match status" value="1"/>
</dbReference>
<dbReference type="AlphaFoldDB" id="A0A6F9D701"/>
<comment type="similarity">
    <text evidence="1">Belongs to the Gfo/Idh/MocA family.</text>
</comment>
<evidence type="ECO:0000256" key="9">
    <source>
        <dbReference type="ARBA" id="ARBA00047423"/>
    </source>
</evidence>
<name>A0A6F9D701_9ASCI</name>
<dbReference type="EC" id="1.3.1.20" evidence="3"/>
<evidence type="ECO:0000256" key="2">
    <source>
        <dbReference type="ARBA" id="ARBA00023002"/>
    </source>
</evidence>
<evidence type="ECO:0000259" key="11">
    <source>
        <dbReference type="Pfam" id="PF01408"/>
    </source>
</evidence>
<dbReference type="Pfam" id="PF01408">
    <property type="entry name" value="GFO_IDH_MocA"/>
    <property type="match status" value="1"/>
</dbReference>
<evidence type="ECO:0000313" key="13">
    <source>
        <dbReference type="EMBL" id="CAB3220834.1"/>
    </source>
</evidence>
<accession>A0A6F9D701</accession>
<dbReference type="Gene3D" id="3.30.360.10">
    <property type="entry name" value="Dihydrodipicolinate Reductase, domain 2"/>
    <property type="match status" value="1"/>
</dbReference>
<sequence>MDGKALRWGICSAGKISFDFVVALQSLPASEHQVEAVAAQRLESAQSFAKDHNIPRAYGSYEELSKDADIDIVYIGVINSLHYEAAKMMLEAGKHVLCEKPLCLNVGETKSLLDIAKSKKLFLMEAIWSRAFPVYKKVKETIDSGIIGEVRHVRASFTAYLGDKMAERCSKKEIAGGAILDIGIYPIQFAQLVFGEKPISQMSSGYLIETGVDGETHITLGYSGNRRAILNASYFINGPSEGIVCGTKGYIRVLPPLWCPEKMVLHVDGKEEQEFYYKLPPSKRNDQKYANASGMQYEATEVRNCLMKGLTESPLITAQMTLELAEIMQTARQQMGYTLPQDEKWNNSK</sequence>
<evidence type="ECO:0000256" key="3">
    <source>
        <dbReference type="ARBA" id="ARBA00038853"/>
    </source>
</evidence>
<evidence type="ECO:0000256" key="1">
    <source>
        <dbReference type="ARBA" id="ARBA00010928"/>
    </source>
</evidence>
<dbReference type="PANTHER" id="PTHR22604">
    <property type="entry name" value="OXIDOREDUCTASES"/>
    <property type="match status" value="1"/>
</dbReference>
<dbReference type="GO" id="GO:0047837">
    <property type="term" value="F:D-xylose 1-dehydrogenase (NADP+) activity"/>
    <property type="evidence" value="ECO:0007669"/>
    <property type="project" value="UniProtKB-EC"/>
</dbReference>
<evidence type="ECO:0000256" key="5">
    <source>
        <dbReference type="ARBA" id="ARBA00040603"/>
    </source>
</evidence>
<dbReference type="InterPro" id="IPR050984">
    <property type="entry name" value="Gfo/Idh/MocA_domain"/>
</dbReference>
<proteinExistence type="evidence at transcript level"/>
<dbReference type="InterPro" id="IPR000683">
    <property type="entry name" value="Gfo/Idh/MocA-like_OxRdtase_N"/>
</dbReference>
<dbReference type="EMBL" id="LR782831">
    <property type="protein sequence ID" value="CAB3220834.1"/>
    <property type="molecule type" value="mRNA"/>
</dbReference>
<dbReference type="GO" id="GO:0047115">
    <property type="term" value="F:trans-1,2-dihydrobenzene-1,2-diol dehydrogenase activity"/>
    <property type="evidence" value="ECO:0007669"/>
    <property type="project" value="UniProtKB-EC"/>
</dbReference>
<feature type="domain" description="GFO/IDH/MocA-like oxidoreductase" evidence="12">
    <location>
        <begin position="135"/>
        <end position="252"/>
    </location>
</feature>
<dbReference type="Gene3D" id="3.40.50.720">
    <property type="entry name" value="NAD(P)-binding Rossmann-like Domain"/>
    <property type="match status" value="1"/>
</dbReference>
<keyword evidence="2" id="KW-0560">Oxidoreductase</keyword>
<feature type="domain" description="Gfo/Idh/MocA-like oxidoreductase N-terminal" evidence="11">
    <location>
        <begin position="6"/>
        <end position="124"/>
    </location>
</feature>
<evidence type="ECO:0000256" key="6">
    <source>
        <dbReference type="ARBA" id="ARBA00042926"/>
    </source>
</evidence>
<protein>
    <recommendedName>
        <fullName evidence="5">Trans-1,2-dihydrobenzene-1,2-diol dehydrogenase</fullName>
        <ecNumber evidence="4">1.1.1.179</ecNumber>
        <ecNumber evidence="3">1.3.1.20</ecNumber>
    </recommendedName>
    <alternativeName>
        <fullName evidence="8">D-xylose 1-dehydrogenase</fullName>
    </alternativeName>
    <alternativeName>
        <fullName evidence="7">D-xylose-NADP dehydrogenase</fullName>
    </alternativeName>
    <alternativeName>
        <fullName evidence="6">Dimeric dihydrodiol dehydrogenase</fullName>
    </alternativeName>
</protein>
<comment type="catalytic activity">
    <reaction evidence="10">
        <text>D-xylose + NADP(+) = D-xylono-1,5-lactone + NADPH + H(+)</text>
        <dbReference type="Rhea" id="RHEA:22000"/>
        <dbReference type="ChEBI" id="CHEBI:15378"/>
        <dbReference type="ChEBI" id="CHEBI:15867"/>
        <dbReference type="ChEBI" id="CHEBI:53455"/>
        <dbReference type="ChEBI" id="CHEBI:57783"/>
        <dbReference type="ChEBI" id="CHEBI:58349"/>
        <dbReference type="EC" id="1.1.1.179"/>
    </reaction>
</comment>
<dbReference type="GO" id="GO:0000166">
    <property type="term" value="F:nucleotide binding"/>
    <property type="evidence" value="ECO:0007669"/>
    <property type="project" value="InterPro"/>
</dbReference>
<dbReference type="SUPFAM" id="SSF51735">
    <property type="entry name" value="NAD(P)-binding Rossmann-fold domains"/>
    <property type="match status" value="1"/>
</dbReference>
<evidence type="ECO:0000256" key="8">
    <source>
        <dbReference type="ARBA" id="ARBA00043025"/>
    </source>
</evidence>
<dbReference type="InterPro" id="IPR036291">
    <property type="entry name" value="NAD(P)-bd_dom_sf"/>
</dbReference>
<dbReference type="PANTHER" id="PTHR22604:SF105">
    <property type="entry name" value="TRANS-1,2-DIHYDROBENZENE-1,2-DIOL DEHYDROGENASE"/>
    <property type="match status" value="1"/>
</dbReference>
<dbReference type="Pfam" id="PF22725">
    <property type="entry name" value="GFO_IDH_MocA_C3"/>
    <property type="match status" value="1"/>
</dbReference>
<dbReference type="EC" id="1.1.1.179" evidence="4"/>
<evidence type="ECO:0000256" key="10">
    <source>
        <dbReference type="ARBA" id="ARBA00049233"/>
    </source>
</evidence>
<evidence type="ECO:0000256" key="7">
    <source>
        <dbReference type="ARBA" id="ARBA00042988"/>
    </source>
</evidence>
<organism evidence="13">
    <name type="scientific">Phallusia mammillata</name>
    <dbReference type="NCBI Taxonomy" id="59560"/>
    <lineage>
        <taxon>Eukaryota</taxon>
        <taxon>Metazoa</taxon>
        <taxon>Chordata</taxon>
        <taxon>Tunicata</taxon>
        <taxon>Ascidiacea</taxon>
        <taxon>Phlebobranchia</taxon>
        <taxon>Ascidiidae</taxon>
        <taxon>Phallusia</taxon>
    </lineage>
</organism>